<feature type="binding site" evidence="8">
    <location>
        <position position="89"/>
    </location>
    <ligand>
        <name>ATP</name>
        <dbReference type="ChEBI" id="CHEBI:30616"/>
    </ligand>
</feature>
<dbReference type="Gene3D" id="3.90.650.10">
    <property type="entry name" value="PurM-like C-terminal domain"/>
    <property type="match status" value="2"/>
</dbReference>
<keyword evidence="5 8" id="KW-0658">Purine biosynthesis</keyword>
<comment type="subcellular location">
    <subcellularLocation>
        <location evidence="8">Cytoplasm</location>
    </subcellularLocation>
</comment>
<comment type="similarity">
    <text evidence="8">Belongs to the FGAMS family.</text>
</comment>
<comment type="caution">
    <text evidence="8">Lacks conserved residue(s) required for the propagation of feature annotation.</text>
</comment>
<feature type="domain" description="Phosphoribosylformylglycinamidine synthase linker" evidence="11">
    <location>
        <begin position="14"/>
        <end position="51"/>
    </location>
</feature>
<feature type="binding site" evidence="8">
    <location>
        <begin position="92"/>
        <end position="95"/>
    </location>
    <ligand>
        <name>substrate</name>
    </ligand>
</feature>
<feature type="domain" description="PurM-like N-terminal" evidence="9">
    <location>
        <begin position="72"/>
        <end position="186"/>
    </location>
</feature>
<dbReference type="SUPFAM" id="SSF56042">
    <property type="entry name" value="PurM C-terminal domain-like"/>
    <property type="match status" value="2"/>
</dbReference>
<feature type="active site" description="Proton acceptor" evidence="8">
    <location>
        <position position="93"/>
    </location>
</feature>
<feature type="binding site" evidence="8">
    <location>
        <begin position="310"/>
        <end position="312"/>
    </location>
    <ligand>
        <name>substrate</name>
    </ligand>
</feature>
<dbReference type="InterPro" id="IPR010918">
    <property type="entry name" value="PurM-like_C_dom"/>
</dbReference>
<dbReference type="InterPro" id="IPR010074">
    <property type="entry name" value="PRibForGlyAmidine_synth_PurL"/>
</dbReference>
<feature type="domain" description="PurM-like C-terminal" evidence="10">
    <location>
        <begin position="200"/>
        <end position="354"/>
    </location>
</feature>
<dbReference type="NCBIfam" id="TIGR01736">
    <property type="entry name" value="FGAM_synth_II"/>
    <property type="match status" value="1"/>
</dbReference>
<dbReference type="GO" id="GO:0005737">
    <property type="term" value="C:cytoplasm"/>
    <property type="evidence" value="ECO:0007669"/>
    <property type="project" value="UniProtKB-SubCell"/>
</dbReference>
<feature type="binding site" evidence="8">
    <location>
        <position position="532"/>
    </location>
    <ligand>
        <name>substrate</name>
    </ligand>
</feature>
<feature type="binding site" evidence="8">
    <location>
        <position position="91"/>
    </location>
    <ligand>
        <name>Mg(2+)</name>
        <dbReference type="ChEBI" id="CHEBI:18420"/>
        <label>1</label>
    </ligand>
</feature>
<comment type="function">
    <text evidence="8">Part of the phosphoribosylformylglycinamidine synthase complex involved in the purines biosynthetic pathway. Catalyzes the ATP-dependent conversion of formylglycinamide ribonucleotide (FGAR) and glutamine to yield formylglycinamidine ribonucleotide (FGAM) and glutamate. The FGAM synthase complex is composed of three subunits. PurQ produces an ammonia molecule by converting glutamine to glutamate. PurL transfers the ammonia molecule to FGAR to form FGAM in an ATP-dependent manner. PurS interacts with PurQ and PurL and is thought to assist in the transfer of the ammonia molecule from PurQ to PurL.</text>
</comment>
<comment type="caution">
    <text evidence="12">The sequence shown here is derived from an EMBL/GenBank/DDBJ whole genome shotgun (WGS) entry which is preliminary data.</text>
</comment>
<comment type="pathway">
    <text evidence="8">Purine metabolism; IMP biosynthesis via de novo pathway; 5-amino-1-(5-phospho-D-ribosyl)imidazole from N(2)-formyl-N(1)-(5-phospho-D-ribosyl)glycinamide: step 1/2.</text>
</comment>
<evidence type="ECO:0000256" key="7">
    <source>
        <dbReference type="ARBA" id="ARBA00022842"/>
    </source>
</evidence>
<dbReference type="CDD" id="cd02204">
    <property type="entry name" value="PurL_repeat2"/>
    <property type="match status" value="1"/>
</dbReference>
<evidence type="ECO:0000259" key="9">
    <source>
        <dbReference type="Pfam" id="PF00586"/>
    </source>
</evidence>
<evidence type="ECO:0000256" key="4">
    <source>
        <dbReference type="ARBA" id="ARBA00022741"/>
    </source>
</evidence>
<dbReference type="GO" id="GO:0000287">
    <property type="term" value="F:magnesium ion binding"/>
    <property type="evidence" value="ECO:0007669"/>
    <property type="project" value="UniProtKB-UniRule"/>
</dbReference>
<keyword evidence="6 8" id="KW-0067">ATP-binding</keyword>
<dbReference type="CDD" id="cd02203">
    <property type="entry name" value="PurL_repeat1"/>
    <property type="match status" value="1"/>
</dbReference>
<proteinExistence type="inferred from homology"/>
<dbReference type="InterPro" id="IPR036921">
    <property type="entry name" value="PurM-like_N_sf"/>
</dbReference>
<comment type="catalytic activity">
    <reaction evidence="8">
        <text>N(2)-formyl-N(1)-(5-phospho-beta-D-ribosyl)glycinamide + L-glutamine + ATP + H2O = 2-formamido-N(1)-(5-O-phospho-beta-D-ribosyl)acetamidine + L-glutamate + ADP + phosphate + H(+)</text>
        <dbReference type="Rhea" id="RHEA:17129"/>
        <dbReference type="ChEBI" id="CHEBI:15377"/>
        <dbReference type="ChEBI" id="CHEBI:15378"/>
        <dbReference type="ChEBI" id="CHEBI:29985"/>
        <dbReference type="ChEBI" id="CHEBI:30616"/>
        <dbReference type="ChEBI" id="CHEBI:43474"/>
        <dbReference type="ChEBI" id="CHEBI:58359"/>
        <dbReference type="ChEBI" id="CHEBI:147286"/>
        <dbReference type="ChEBI" id="CHEBI:147287"/>
        <dbReference type="ChEBI" id="CHEBI:456216"/>
        <dbReference type="EC" id="6.3.5.3"/>
    </reaction>
</comment>
<dbReference type="HAMAP" id="MF_00420">
    <property type="entry name" value="PurL_2"/>
    <property type="match status" value="1"/>
</dbReference>
<dbReference type="Pfam" id="PF02769">
    <property type="entry name" value="AIRS_C"/>
    <property type="match status" value="2"/>
</dbReference>
<evidence type="ECO:0000259" key="11">
    <source>
        <dbReference type="Pfam" id="PF18072"/>
    </source>
</evidence>
<evidence type="ECO:0000256" key="1">
    <source>
        <dbReference type="ARBA" id="ARBA00022490"/>
    </source>
</evidence>
<feature type="binding site" evidence="8">
    <location>
        <position position="115"/>
    </location>
    <ligand>
        <name>Mg(2+)</name>
        <dbReference type="ChEBI" id="CHEBI:18420"/>
        <label>2</label>
    </ligand>
</feature>
<dbReference type="GO" id="GO:0006189">
    <property type="term" value="P:'de novo' IMP biosynthetic process"/>
    <property type="evidence" value="ECO:0007669"/>
    <property type="project" value="UniProtKB-UniRule"/>
</dbReference>
<dbReference type="GO" id="GO:0005524">
    <property type="term" value="F:ATP binding"/>
    <property type="evidence" value="ECO:0007669"/>
    <property type="project" value="UniProtKB-UniRule"/>
</dbReference>
<evidence type="ECO:0000313" key="12">
    <source>
        <dbReference type="EMBL" id="MBL0848996.1"/>
    </source>
</evidence>
<evidence type="ECO:0000256" key="5">
    <source>
        <dbReference type="ARBA" id="ARBA00022755"/>
    </source>
</evidence>
<protein>
    <recommendedName>
        <fullName evidence="8">Phosphoribosylformylglycinamidine synthase subunit PurL</fullName>
        <shortName evidence="8">FGAM synthase</shortName>
        <ecNumber evidence="8">6.3.5.3</ecNumber>
    </recommendedName>
    <alternativeName>
        <fullName evidence="8">Formylglycinamide ribonucleotide amidotransferase subunit II</fullName>
        <shortName evidence="8">FGAR amidotransferase II</shortName>
        <shortName evidence="8">FGAR-AT II</shortName>
    </alternativeName>
    <alternativeName>
        <fullName evidence="8">Glutamine amidotransferase PurL</fullName>
    </alternativeName>
    <alternativeName>
        <fullName evidence="8">Phosphoribosylformylglycinamidine synthase subunit II</fullName>
    </alternativeName>
</protein>
<accession>A0A937DJ30</accession>
<name>A0A937DJ30_9HYPH</name>
<feature type="binding site" evidence="8">
    <location>
        <position position="266"/>
    </location>
    <ligand>
        <name>Mg(2+)</name>
        <dbReference type="ChEBI" id="CHEBI:18420"/>
        <label>2</label>
    </ligand>
</feature>
<gene>
    <name evidence="8 12" type="primary">purL</name>
    <name evidence="12" type="ORF">EU981_02760</name>
</gene>
<evidence type="ECO:0000313" key="13">
    <source>
        <dbReference type="Proteomes" id="UP000736856"/>
    </source>
</evidence>
<evidence type="ECO:0000259" key="10">
    <source>
        <dbReference type="Pfam" id="PF02769"/>
    </source>
</evidence>
<dbReference type="Pfam" id="PF00586">
    <property type="entry name" value="AIRS"/>
    <property type="match status" value="2"/>
</dbReference>
<feature type="active site" evidence="8">
    <location>
        <position position="47"/>
    </location>
</feature>
<evidence type="ECO:0000256" key="2">
    <source>
        <dbReference type="ARBA" id="ARBA00022598"/>
    </source>
</evidence>
<evidence type="ECO:0000256" key="3">
    <source>
        <dbReference type="ARBA" id="ARBA00022723"/>
    </source>
</evidence>
<feature type="binding site" evidence="8">
    <location>
        <position position="492"/>
    </location>
    <ligand>
        <name>ATP</name>
        <dbReference type="ChEBI" id="CHEBI:30616"/>
    </ligand>
</feature>
<feature type="binding site" evidence="8">
    <location>
        <position position="530"/>
    </location>
    <ligand>
        <name>Mg(2+)</name>
        <dbReference type="ChEBI" id="CHEBI:18420"/>
        <label>1</label>
    </ligand>
</feature>
<comment type="subunit">
    <text evidence="8">Monomer. Part of the FGAM synthase complex composed of 1 PurL, 1 PurQ and 2 PurS subunits.</text>
</comment>
<feature type="binding site" evidence="8">
    <location>
        <position position="529"/>
    </location>
    <ligand>
        <name>ATP</name>
        <dbReference type="ChEBI" id="CHEBI:30616"/>
    </ligand>
</feature>
<keyword evidence="1 8" id="KW-0963">Cytoplasm</keyword>
<dbReference type="InterPro" id="IPR016188">
    <property type="entry name" value="PurM-like_N"/>
</dbReference>
<dbReference type="InterPro" id="IPR041609">
    <property type="entry name" value="PurL_linker"/>
</dbReference>
<feature type="domain" description="PurM-like C-terminal" evidence="10">
    <location>
        <begin position="568"/>
        <end position="685"/>
    </location>
</feature>
<dbReference type="PIRSF" id="PIRSF001587">
    <property type="entry name" value="FGAM_synthase_II"/>
    <property type="match status" value="1"/>
</dbReference>
<dbReference type="EMBL" id="SEOL01000004">
    <property type="protein sequence ID" value="MBL0848996.1"/>
    <property type="molecule type" value="Genomic_DNA"/>
</dbReference>
<feature type="binding site" evidence="8">
    <location>
        <position position="114"/>
    </location>
    <ligand>
        <name>substrate</name>
    </ligand>
</feature>
<reference evidence="12" key="1">
    <citation type="submission" date="2019-02" db="EMBL/GenBank/DDBJ databases">
        <title>A novel Candidatus Liberibacter species associated with the New Zealand native fuchsia psyllid, Ctenarytaina fuchsiae.</title>
        <authorList>
            <person name="Thompson S.M."/>
            <person name="Jorgensen N."/>
            <person name="David C."/>
            <person name="Bulman S.R."/>
            <person name="Smith G.R."/>
        </authorList>
    </citation>
    <scope>NUCLEOTIDE SEQUENCE</scope>
    <source>
        <strain evidence="12">Oxford</strain>
    </source>
</reference>
<evidence type="ECO:0000256" key="8">
    <source>
        <dbReference type="HAMAP-Rule" id="MF_00420"/>
    </source>
</evidence>
<feature type="binding site" evidence="8">
    <location>
        <position position="238"/>
    </location>
    <ligand>
        <name>substrate</name>
    </ligand>
</feature>
<dbReference type="NCBIfam" id="NF002290">
    <property type="entry name" value="PRK01213.1"/>
    <property type="match status" value="1"/>
</dbReference>
<dbReference type="GO" id="GO:0004642">
    <property type="term" value="F:phosphoribosylformylglycinamidine synthase activity"/>
    <property type="evidence" value="ECO:0007669"/>
    <property type="project" value="UniProtKB-UniRule"/>
</dbReference>
<organism evidence="12 13">
    <name type="scientific">Candidatus Liberibacter ctenarytainae</name>
    <dbReference type="NCBI Taxonomy" id="2020335"/>
    <lineage>
        <taxon>Bacteria</taxon>
        <taxon>Pseudomonadati</taxon>
        <taxon>Pseudomonadota</taxon>
        <taxon>Alphaproteobacteria</taxon>
        <taxon>Hyphomicrobiales</taxon>
        <taxon>Rhizobiaceae</taxon>
        <taxon>Liberibacter</taxon>
    </lineage>
</organism>
<keyword evidence="4 8" id="KW-0547">Nucleotide-binding</keyword>
<feature type="domain" description="PurM-like N-terminal" evidence="9">
    <location>
        <begin position="434"/>
        <end position="554"/>
    </location>
</feature>
<sequence>MSQSLSTSELFAMHGLTQSEHDRIMKIIQRQPTLTEIGIISAMWNEHCSYKSSKKWLRTLPTTGKHVIQGPGENAGVVDIGDGDCIVFKMESHNHPSYIEPYQGAATGVGGILRDIFTMGARPIAAMNSIRFGSVDHPKTKHLLSEVVAGIAGYSNSFGVPTVGGEVEFLPCYNGNIIVNAFAAGLAKTSALFSSKAQGVGLPIVYLGAQTGRDGIGGASMASTELSDNIVDQRPTVQVGDPFTGKCLLEACLELMQIGAVIAIQDMGAAGLTCSAVEMGNQGNLGIQLDLDQVPICAEAMSAYDMMLSESQERMLMLLNPDKQQQAQDIFDKWGLHFSIIGKTTDDHRLRVIHHEKEVANLPIKTLSDEAPEYDRAWIEPILLPPSDPKLLRSQEDYACTLLRLLSSPNLSSRRWVYEQYDTIIQSNSIQLPGGDAGVVRVTSHGTKALAFSSDVTPRYVEADPFEGSKQAVVECWRNIIATGAKPLAATDNLNFGNPEKETVMGQFVYSIKGIREACQILDFPIVSGNVSFYNETNGQAIFPTPTIAGVGIIHDWSFMTRIGSAREDDLIFLIGQDGSHLDCSIYSLECASSPIGPPPKVDCHVEKRHGNFILSLIGSRQVTACHDISTGGLIISLAEMAISSGKGMNIDLPKNQDPIPFLFGEDQGRYIICIPADMRDLIMTQAFDDSIPIRCLGHVSGNALSINHVMDVPVSTLQEKYESWFPHFMNEKL</sequence>
<feature type="binding site" evidence="8">
    <location>
        <position position="50"/>
    </location>
    <ligand>
        <name>ATP</name>
        <dbReference type="ChEBI" id="CHEBI:30616"/>
    </ligand>
</feature>
<dbReference type="EC" id="6.3.5.3" evidence="8"/>
<dbReference type="PANTHER" id="PTHR43555:SF1">
    <property type="entry name" value="PHOSPHORIBOSYLFORMYLGLYCINAMIDINE SYNTHASE SUBUNIT PURL"/>
    <property type="match status" value="1"/>
</dbReference>
<dbReference type="FunFam" id="3.30.1330.10:FF:000004">
    <property type="entry name" value="Phosphoribosylformylglycinamidine synthase subunit PurL"/>
    <property type="match status" value="1"/>
</dbReference>
<dbReference type="SUPFAM" id="SSF55326">
    <property type="entry name" value="PurM N-terminal domain-like"/>
    <property type="match status" value="2"/>
</dbReference>
<dbReference type="Gene3D" id="3.30.1330.10">
    <property type="entry name" value="PurM-like, N-terminal domain"/>
    <property type="match status" value="2"/>
</dbReference>
<evidence type="ECO:0000256" key="6">
    <source>
        <dbReference type="ARBA" id="ARBA00022840"/>
    </source>
</evidence>
<dbReference type="AlphaFoldDB" id="A0A937DJ30"/>
<dbReference type="PANTHER" id="PTHR43555">
    <property type="entry name" value="PHOSPHORIBOSYLFORMYLGLYCINAMIDINE SYNTHASE SUBUNIT PURL"/>
    <property type="match status" value="1"/>
</dbReference>
<dbReference type="Proteomes" id="UP000736856">
    <property type="component" value="Unassembled WGS sequence"/>
</dbReference>
<keyword evidence="2 8" id="KW-0436">Ligase</keyword>
<dbReference type="Pfam" id="PF18072">
    <property type="entry name" value="FGAR-AT_linker"/>
    <property type="match status" value="1"/>
</dbReference>
<dbReference type="InterPro" id="IPR036676">
    <property type="entry name" value="PurM-like_C_sf"/>
</dbReference>
<keyword evidence="3 8" id="KW-0479">Metal-binding</keyword>
<keyword evidence="7 8" id="KW-0460">Magnesium</keyword>